<evidence type="ECO:0000313" key="1">
    <source>
        <dbReference type="EMBL" id="KAK7836420.1"/>
    </source>
</evidence>
<accession>A0AAW0KAN5</accession>
<keyword evidence="2" id="KW-1185">Reference proteome</keyword>
<dbReference type="AlphaFoldDB" id="A0AAW0KAN5"/>
<comment type="caution">
    <text evidence="1">The sequence shown here is derived from an EMBL/GenBank/DDBJ whole genome shotgun (WGS) entry which is preliminary data.</text>
</comment>
<evidence type="ECO:0000313" key="2">
    <source>
        <dbReference type="Proteomes" id="UP000237347"/>
    </source>
</evidence>
<proteinExistence type="predicted"/>
<reference evidence="1 2" key="1">
    <citation type="journal article" date="2018" name="Sci. Data">
        <title>The draft genome sequence of cork oak.</title>
        <authorList>
            <person name="Ramos A.M."/>
            <person name="Usie A."/>
            <person name="Barbosa P."/>
            <person name="Barros P.M."/>
            <person name="Capote T."/>
            <person name="Chaves I."/>
            <person name="Simoes F."/>
            <person name="Abreu I."/>
            <person name="Carrasquinho I."/>
            <person name="Faro C."/>
            <person name="Guimaraes J.B."/>
            <person name="Mendonca D."/>
            <person name="Nobrega F."/>
            <person name="Rodrigues L."/>
            <person name="Saibo N.J.M."/>
            <person name="Varela M.C."/>
            <person name="Egas C."/>
            <person name="Matos J."/>
            <person name="Miguel C.M."/>
            <person name="Oliveira M.M."/>
            <person name="Ricardo C.P."/>
            <person name="Goncalves S."/>
        </authorList>
    </citation>
    <scope>NUCLEOTIDE SEQUENCE [LARGE SCALE GENOMIC DNA]</scope>
    <source>
        <strain evidence="2">cv. HL8</strain>
    </source>
</reference>
<name>A0AAW0KAN5_QUESU</name>
<dbReference type="EMBL" id="PKMF04000354">
    <property type="protein sequence ID" value="KAK7836420.1"/>
    <property type="molecule type" value="Genomic_DNA"/>
</dbReference>
<feature type="non-terminal residue" evidence="1">
    <location>
        <position position="1"/>
    </location>
</feature>
<sequence length="99" mass="11947">NIWKHRNKVVFDNVPLNLNLHRACLNEARDSIPWNFIFPLAVWNIWKHRNKVVFDNVPLNLNLHRACLNEAREYFYCIAKTGRKKRLIFIPVKWNKPPE</sequence>
<dbReference type="Proteomes" id="UP000237347">
    <property type="component" value="Unassembled WGS sequence"/>
</dbReference>
<protein>
    <submittedName>
        <fullName evidence="1">Uncharacterized protein</fullName>
    </submittedName>
</protein>
<organism evidence="1 2">
    <name type="scientific">Quercus suber</name>
    <name type="common">Cork oak</name>
    <dbReference type="NCBI Taxonomy" id="58331"/>
    <lineage>
        <taxon>Eukaryota</taxon>
        <taxon>Viridiplantae</taxon>
        <taxon>Streptophyta</taxon>
        <taxon>Embryophyta</taxon>
        <taxon>Tracheophyta</taxon>
        <taxon>Spermatophyta</taxon>
        <taxon>Magnoliopsida</taxon>
        <taxon>eudicotyledons</taxon>
        <taxon>Gunneridae</taxon>
        <taxon>Pentapetalae</taxon>
        <taxon>rosids</taxon>
        <taxon>fabids</taxon>
        <taxon>Fagales</taxon>
        <taxon>Fagaceae</taxon>
        <taxon>Quercus</taxon>
    </lineage>
</organism>
<gene>
    <name evidence="1" type="ORF">CFP56_022539</name>
</gene>